<organism evidence="3">
    <name type="scientific">Ixodes ricinus</name>
    <name type="common">Common tick</name>
    <name type="synonym">Acarus ricinus</name>
    <dbReference type="NCBI Taxonomy" id="34613"/>
    <lineage>
        <taxon>Eukaryota</taxon>
        <taxon>Metazoa</taxon>
        <taxon>Ecdysozoa</taxon>
        <taxon>Arthropoda</taxon>
        <taxon>Chelicerata</taxon>
        <taxon>Arachnida</taxon>
        <taxon>Acari</taxon>
        <taxon>Parasitiformes</taxon>
        <taxon>Ixodida</taxon>
        <taxon>Ixodoidea</taxon>
        <taxon>Ixodidae</taxon>
        <taxon>Ixodinae</taxon>
        <taxon>Ixodes</taxon>
    </lineage>
</organism>
<keyword evidence="1" id="KW-1133">Transmembrane helix</keyword>
<keyword evidence="1" id="KW-0812">Transmembrane</keyword>
<feature type="signal peptide" evidence="2">
    <location>
        <begin position="1"/>
        <end position="18"/>
    </location>
</feature>
<evidence type="ECO:0000313" key="3">
    <source>
        <dbReference type="EMBL" id="MXU93351.1"/>
    </source>
</evidence>
<evidence type="ECO:0008006" key="4">
    <source>
        <dbReference type="Google" id="ProtNLM"/>
    </source>
</evidence>
<evidence type="ECO:0000256" key="1">
    <source>
        <dbReference type="SAM" id="Phobius"/>
    </source>
</evidence>
<proteinExistence type="predicted"/>
<name>A0A6B0UUX2_IXORI</name>
<reference evidence="3" key="1">
    <citation type="submission" date="2019-12" db="EMBL/GenBank/DDBJ databases">
        <title>An insight into the sialome of adult female Ixodes ricinus ticks feeding for 6 days.</title>
        <authorList>
            <person name="Perner J."/>
            <person name="Ribeiro J.M.C."/>
        </authorList>
    </citation>
    <scope>NUCLEOTIDE SEQUENCE</scope>
    <source>
        <strain evidence="3">Semi-engorged</strain>
        <tissue evidence="3">Salivary glands</tissue>
    </source>
</reference>
<dbReference type="EMBL" id="GIFC01011268">
    <property type="protein sequence ID" value="MXU93351.1"/>
    <property type="molecule type" value="Transcribed_RNA"/>
</dbReference>
<accession>A0A6B0UUX2</accession>
<keyword evidence="2" id="KW-0732">Signal</keyword>
<feature type="chain" id="PRO_5025476074" description="Secreted protein" evidence="2">
    <location>
        <begin position="19"/>
        <end position="144"/>
    </location>
</feature>
<dbReference type="AlphaFoldDB" id="A0A6B0UUX2"/>
<evidence type="ECO:0000256" key="2">
    <source>
        <dbReference type="SAM" id="SignalP"/>
    </source>
</evidence>
<sequence>MMCAFLAMTLVCVRRASSSPTSNRHCKPLSCLCLWQCHRISPFACILSALRWCQMMCAFLAMTFVCVRRASSSPTSNRHCKPLSCLCLWQCHRISPFACILSTLRWCRMMCAFLAKSVTFVCWITFWTTWSAILKRRPINRRTR</sequence>
<protein>
    <recommendedName>
        <fullName evidence="4">Secreted protein</fullName>
    </recommendedName>
</protein>
<feature type="transmembrane region" description="Helical" evidence="1">
    <location>
        <begin position="113"/>
        <end position="134"/>
    </location>
</feature>
<keyword evidence="1" id="KW-0472">Membrane</keyword>